<keyword evidence="2" id="KW-1185">Reference proteome</keyword>
<evidence type="ECO:0000313" key="2">
    <source>
        <dbReference type="Proteomes" id="UP000031668"/>
    </source>
</evidence>
<evidence type="ECO:0000313" key="1">
    <source>
        <dbReference type="EMBL" id="KII74408.1"/>
    </source>
</evidence>
<proteinExistence type="predicted"/>
<accession>A0A0C2JY38</accession>
<dbReference type="Proteomes" id="UP000031668">
    <property type="component" value="Unassembled WGS sequence"/>
</dbReference>
<comment type="caution">
    <text evidence="1">The sequence shown here is derived from an EMBL/GenBank/DDBJ whole genome shotgun (WGS) entry which is preliminary data.</text>
</comment>
<organism evidence="1 2">
    <name type="scientific">Thelohanellus kitauei</name>
    <name type="common">Myxosporean</name>
    <dbReference type="NCBI Taxonomy" id="669202"/>
    <lineage>
        <taxon>Eukaryota</taxon>
        <taxon>Metazoa</taxon>
        <taxon>Cnidaria</taxon>
        <taxon>Myxozoa</taxon>
        <taxon>Myxosporea</taxon>
        <taxon>Bivalvulida</taxon>
        <taxon>Platysporina</taxon>
        <taxon>Myxobolidae</taxon>
        <taxon>Thelohanellus</taxon>
    </lineage>
</organism>
<sequence length="140" mass="15561">MSSFFSPSAYKSCIVKAKVLLIDFSFKNVYISPVAGNIPKDGSIFAIRLTTRRAAGKSGSVKRVIFASATTEISPYPATTFLIPYARLIEKDQSTKVSGKEDIILVLALYSVLSPTEYMDVMYFEKNLNSTDCPRRKRTV</sequence>
<protein>
    <submittedName>
        <fullName evidence="1">Uncharacterized protein</fullName>
    </submittedName>
</protein>
<gene>
    <name evidence="1" type="ORF">RF11_13331</name>
</gene>
<dbReference type="AlphaFoldDB" id="A0A0C2JY38"/>
<dbReference type="EMBL" id="JWZT01000435">
    <property type="protein sequence ID" value="KII74408.1"/>
    <property type="molecule type" value="Genomic_DNA"/>
</dbReference>
<name>A0A0C2JY38_THEKT</name>
<reference evidence="1 2" key="1">
    <citation type="journal article" date="2014" name="Genome Biol. Evol.">
        <title>The genome of the myxosporean Thelohanellus kitauei shows adaptations to nutrient acquisition within its fish host.</title>
        <authorList>
            <person name="Yang Y."/>
            <person name="Xiong J."/>
            <person name="Zhou Z."/>
            <person name="Huo F."/>
            <person name="Miao W."/>
            <person name="Ran C."/>
            <person name="Liu Y."/>
            <person name="Zhang J."/>
            <person name="Feng J."/>
            <person name="Wang M."/>
            <person name="Wang M."/>
            <person name="Wang L."/>
            <person name="Yao B."/>
        </authorList>
    </citation>
    <scope>NUCLEOTIDE SEQUENCE [LARGE SCALE GENOMIC DNA]</scope>
    <source>
        <strain evidence="1">Wuqing</strain>
    </source>
</reference>